<reference evidence="2" key="1">
    <citation type="submission" date="2013-08" db="EMBL/GenBank/DDBJ databases">
        <title>Gene expansion shapes genome architecture in the human pathogen Lichtheimia corymbifera: an evolutionary genomics analysis in the ancient terrestrial Mucorales (Mucoromycotina).</title>
        <authorList>
            <person name="Schwartze V.U."/>
            <person name="Winter S."/>
            <person name="Shelest E."/>
            <person name="Marcet-Houben M."/>
            <person name="Horn F."/>
            <person name="Wehner S."/>
            <person name="Hoffmann K."/>
            <person name="Riege K."/>
            <person name="Sammeth M."/>
            <person name="Nowrousian M."/>
            <person name="Valiante V."/>
            <person name="Linde J."/>
            <person name="Jacobsen I.D."/>
            <person name="Marz M."/>
            <person name="Brakhage A.A."/>
            <person name="Gabaldon T."/>
            <person name="Bocker S."/>
            <person name="Voigt K."/>
        </authorList>
    </citation>
    <scope>NUCLEOTIDE SEQUENCE [LARGE SCALE GENOMIC DNA]</scope>
    <source>
        <strain evidence="2">FSU 9682</strain>
    </source>
</reference>
<accession>A0A068SAM6</accession>
<protein>
    <submittedName>
        <fullName evidence="2">Uncharacterized protein</fullName>
    </submittedName>
</protein>
<keyword evidence="3" id="KW-1185">Reference proteome</keyword>
<proteinExistence type="predicted"/>
<keyword evidence="1" id="KW-1133">Transmembrane helix</keyword>
<organism evidence="2 3">
    <name type="scientific">Lichtheimia corymbifera JMRC:FSU:9682</name>
    <dbReference type="NCBI Taxonomy" id="1263082"/>
    <lineage>
        <taxon>Eukaryota</taxon>
        <taxon>Fungi</taxon>
        <taxon>Fungi incertae sedis</taxon>
        <taxon>Mucoromycota</taxon>
        <taxon>Mucoromycotina</taxon>
        <taxon>Mucoromycetes</taxon>
        <taxon>Mucorales</taxon>
        <taxon>Lichtheimiaceae</taxon>
        <taxon>Lichtheimia</taxon>
    </lineage>
</organism>
<name>A0A068SAM6_9FUNG</name>
<evidence type="ECO:0000313" key="2">
    <source>
        <dbReference type="EMBL" id="CDH59413.1"/>
    </source>
</evidence>
<keyword evidence="1" id="KW-0812">Transmembrane</keyword>
<sequence length="118" mass="13108">MRKTFLTGFIKLTMSQPSRGCLSVSLVAVVMIIIIEVLEEAIVCLDTIIPISPAIHGGKACFIKDTSPLANVVQPFIILRDSLMIHPPYWQPDREPRQHLRIVSTTSIASIHQIQYAG</sequence>
<dbReference type="VEuPathDB" id="FungiDB:LCOR_10227.1"/>
<dbReference type="AlphaFoldDB" id="A0A068SAM6"/>
<dbReference type="EMBL" id="CBTN010000069">
    <property type="protein sequence ID" value="CDH59413.1"/>
    <property type="molecule type" value="Genomic_DNA"/>
</dbReference>
<dbReference type="Proteomes" id="UP000027586">
    <property type="component" value="Unassembled WGS sequence"/>
</dbReference>
<comment type="caution">
    <text evidence="2">The sequence shown here is derived from an EMBL/GenBank/DDBJ whole genome shotgun (WGS) entry which is preliminary data.</text>
</comment>
<keyword evidence="1" id="KW-0472">Membrane</keyword>
<evidence type="ECO:0000256" key="1">
    <source>
        <dbReference type="SAM" id="Phobius"/>
    </source>
</evidence>
<evidence type="ECO:0000313" key="3">
    <source>
        <dbReference type="Proteomes" id="UP000027586"/>
    </source>
</evidence>
<gene>
    <name evidence="2" type="ORF">LCOR_10227.1</name>
</gene>
<feature type="transmembrane region" description="Helical" evidence="1">
    <location>
        <begin position="20"/>
        <end position="38"/>
    </location>
</feature>